<protein>
    <submittedName>
        <fullName evidence="6">Succinate dehydrogenase/fumarate reductase flavoprotein subunit</fullName>
    </submittedName>
</protein>
<dbReference type="GO" id="GO:0008202">
    <property type="term" value="P:steroid metabolic process"/>
    <property type="evidence" value="ECO:0007669"/>
    <property type="project" value="UniProtKB-ARBA"/>
</dbReference>
<organism evidence="6 7">
    <name type="scientific">Nocardioides daedukensis</name>
    <dbReference type="NCBI Taxonomy" id="634462"/>
    <lineage>
        <taxon>Bacteria</taxon>
        <taxon>Bacillati</taxon>
        <taxon>Actinomycetota</taxon>
        <taxon>Actinomycetes</taxon>
        <taxon>Propionibacteriales</taxon>
        <taxon>Nocardioidaceae</taxon>
        <taxon>Nocardioides</taxon>
    </lineage>
</organism>
<comment type="caution">
    <text evidence="6">The sequence shown here is derived from an EMBL/GenBank/DDBJ whole genome shotgun (WGS) entry which is preliminary data.</text>
</comment>
<proteinExistence type="predicted"/>
<keyword evidence="7" id="KW-1185">Reference proteome</keyword>
<dbReference type="PANTHER" id="PTHR43400">
    <property type="entry name" value="FUMARATE REDUCTASE"/>
    <property type="match status" value="1"/>
</dbReference>
<comment type="cofactor">
    <cofactor evidence="1">
        <name>FAD</name>
        <dbReference type="ChEBI" id="CHEBI:57692"/>
    </cofactor>
</comment>
<gene>
    <name evidence="6" type="ORF">BJ980_002835</name>
</gene>
<sequence>MTHTETTYDVIVVGTGAAGSTAAIAAHDAGASVLMLDKASESEAGGNSRVSGGGWAVLDDEKLAATFLRAISGDFALAEDVIEAWAHEVVQNSAWMESIGADVQVCPGFHTRAEHHDAEASETYKCMHAVGGTLGGFAFFDAMRKATSDRGIEIHFDSPVTELVRTGDVVTGVRVETADGVREYAARGGVVLATGGFHANRQMVNDYLRLPSAPIWGTPHSTGDGQRMAQAIGADLWHMGNMMTQMGIDTDGWGTYLSLFSANSFLHVNDDGRRYRNEVIPGRHGHVVDGHGVELHPLHGATMIFDEPMLTAGPLGAGPELLNVGWGLLMAGVAWSKDNTAEVESGKIVKGASLEDLAAKTGLDAENLRFAVETFNRSAVAGTDQVFGRDPNRMTPLDLTGPLYALAVTPMLGWSNGGPRRDGRARVLDTGHEVITGLYAAGEVSSTYSWGKDGGFHIADALAFGRIAGREAAARAVPPA</sequence>
<evidence type="ECO:0000256" key="3">
    <source>
        <dbReference type="ARBA" id="ARBA00022827"/>
    </source>
</evidence>
<reference evidence="6 7" key="1">
    <citation type="submission" date="2020-07" db="EMBL/GenBank/DDBJ databases">
        <title>Sequencing the genomes of 1000 actinobacteria strains.</title>
        <authorList>
            <person name="Klenk H.-P."/>
        </authorList>
    </citation>
    <scope>NUCLEOTIDE SEQUENCE [LARGE SCALE GENOMIC DNA]</scope>
    <source>
        <strain evidence="6 7">DSM 23819</strain>
    </source>
</reference>
<evidence type="ECO:0000259" key="5">
    <source>
        <dbReference type="Pfam" id="PF00890"/>
    </source>
</evidence>
<dbReference type="Pfam" id="PF00890">
    <property type="entry name" value="FAD_binding_2"/>
    <property type="match status" value="1"/>
</dbReference>
<evidence type="ECO:0000256" key="2">
    <source>
        <dbReference type="ARBA" id="ARBA00022630"/>
    </source>
</evidence>
<keyword evidence="4" id="KW-0560">Oxidoreductase</keyword>
<dbReference type="Gene3D" id="3.50.50.60">
    <property type="entry name" value="FAD/NAD(P)-binding domain"/>
    <property type="match status" value="1"/>
</dbReference>
<keyword evidence="3" id="KW-0274">FAD</keyword>
<dbReference type="GO" id="GO:0033765">
    <property type="term" value="F:steroid dehydrogenase activity, acting on the CH-CH group of donors"/>
    <property type="evidence" value="ECO:0007669"/>
    <property type="project" value="UniProtKB-ARBA"/>
</dbReference>
<dbReference type="PRINTS" id="PR00368">
    <property type="entry name" value="FADPNR"/>
</dbReference>
<accession>A0A7Y9S3K1</accession>
<dbReference type="InterPro" id="IPR027477">
    <property type="entry name" value="Succ_DH/fumarate_Rdtase_cat_sf"/>
</dbReference>
<evidence type="ECO:0000256" key="4">
    <source>
        <dbReference type="ARBA" id="ARBA00023002"/>
    </source>
</evidence>
<keyword evidence="2" id="KW-0285">Flavoprotein</keyword>
<feature type="domain" description="FAD-dependent oxidoreductase 2 FAD-binding" evidence="5">
    <location>
        <begin position="9"/>
        <end position="450"/>
    </location>
</feature>
<dbReference type="InterPro" id="IPR003953">
    <property type="entry name" value="FAD-dep_OxRdtase_2_FAD-bd"/>
</dbReference>
<dbReference type="Proteomes" id="UP000540656">
    <property type="component" value="Unassembled WGS sequence"/>
</dbReference>
<dbReference type="EMBL" id="JACCAA010000001">
    <property type="protein sequence ID" value="NYG59912.1"/>
    <property type="molecule type" value="Genomic_DNA"/>
</dbReference>
<dbReference type="PANTHER" id="PTHR43400:SF10">
    <property type="entry name" value="3-OXOSTEROID 1-DEHYDROGENASE"/>
    <property type="match status" value="1"/>
</dbReference>
<dbReference type="AlphaFoldDB" id="A0A7Y9S3K1"/>
<dbReference type="SUPFAM" id="SSF51905">
    <property type="entry name" value="FAD/NAD(P)-binding domain"/>
    <property type="match status" value="1"/>
</dbReference>
<name>A0A7Y9S3K1_9ACTN</name>
<dbReference type="Gene3D" id="3.90.700.10">
    <property type="entry name" value="Succinate dehydrogenase/fumarate reductase flavoprotein, catalytic domain"/>
    <property type="match status" value="1"/>
</dbReference>
<evidence type="ECO:0000313" key="6">
    <source>
        <dbReference type="EMBL" id="NYG59912.1"/>
    </source>
</evidence>
<evidence type="ECO:0000256" key="1">
    <source>
        <dbReference type="ARBA" id="ARBA00001974"/>
    </source>
</evidence>
<dbReference type="RefSeq" id="WP_218855519.1">
    <property type="nucleotide sequence ID" value="NZ_JACCAA010000001.1"/>
</dbReference>
<dbReference type="InterPro" id="IPR050315">
    <property type="entry name" value="FAD-oxidoreductase_2"/>
</dbReference>
<dbReference type="SUPFAM" id="SSF56425">
    <property type="entry name" value="Succinate dehydrogenase/fumarate reductase flavoprotein, catalytic domain"/>
    <property type="match status" value="1"/>
</dbReference>
<evidence type="ECO:0000313" key="7">
    <source>
        <dbReference type="Proteomes" id="UP000540656"/>
    </source>
</evidence>
<dbReference type="InterPro" id="IPR036188">
    <property type="entry name" value="FAD/NAD-bd_sf"/>
</dbReference>